<evidence type="ECO:0000256" key="9">
    <source>
        <dbReference type="ARBA" id="ARBA00023136"/>
    </source>
</evidence>
<evidence type="ECO:0000256" key="4">
    <source>
        <dbReference type="ARBA" id="ARBA00022606"/>
    </source>
</evidence>
<protein>
    <recommendedName>
        <fullName evidence="13">Olfactory receptor</fullName>
    </recommendedName>
</protein>
<dbReference type="PRINTS" id="PR00237">
    <property type="entry name" value="GPCRRHODOPSN"/>
</dbReference>
<evidence type="ECO:0000256" key="5">
    <source>
        <dbReference type="ARBA" id="ARBA00022692"/>
    </source>
</evidence>
<keyword evidence="5 12" id="KW-0812">Transmembrane</keyword>
<keyword evidence="8 12" id="KW-0297">G-protein coupled receptor</keyword>
<reference evidence="16" key="1">
    <citation type="submission" date="2025-08" db="UniProtKB">
        <authorList>
            <consortium name="RefSeq"/>
        </authorList>
    </citation>
    <scope>IDENTIFICATION</scope>
    <source>
        <tissue evidence="16">Blood</tissue>
    </source>
</reference>
<evidence type="ECO:0000256" key="2">
    <source>
        <dbReference type="ARBA" id="ARBA00004651"/>
    </source>
</evidence>
<evidence type="ECO:0000256" key="7">
    <source>
        <dbReference type="ARBA" id="ARBA00022989"/>
    </source>
</evidence>
<feature type="transmembrane region" description="Helical" evidence="13">
    <location>
        <begin position="102"/>
        <end position="120"/>
    </location>
</feature>
<keyword evidence="11 12" id="KW-0807">Transducer</keyword>
<feature type="transmembrane region" description="Helical" evidence="13">
    <location>
        <begin position="25"/>
        <end position="48"/>
    </location>
</feature>
<sequence length="322" mass="35897">MDQRNKTIVTEFILLGFQNGKEVEILLFSAFLLMYMISLIGNTMIILLVCGDYRLHSPMYFFVANLSFLEVAITSTVVPKMLANTFSLTKAISFVGCLTQSFFYFLLGSTEFFILAVMSFDRYVAICNPLRYAIIMNKQTCISLLLGSYIGAFLSILVSSMLTAPLPFCGPNVINHFFCDSAPVLKLVCADISVAELADFVSSVLLLLGSLLLTGVSYTYIIITIFRIPSVQGRHKAFSTCVSHITVVTLYYGSSIFIYVCPQKGNVTDVNKFATVLNTIVTPMLNPFIYSLRNEKVKDSLRDGVNKYVIMLTNLRSLKSKK</sequence>
<dbReference type="GO" id="GO:0004984">
    <property type="term" value="F:olfactory receptor activity"/>
    <property type="evidence" value="ECO:0007669"/>
    <property type="project" value="InterPro"/>
</dbReference>
<evidence type="ECO:0000256" key="3">
    <source>
        <dbReference type="ARBA" id="ARBA00022475"/>
    </source>
</evidence>
<feature type="transmembrane region" description="Helical" evidence="13">
    <location>
        <begin position="238"/>
        <end position="260"/>
    </location>
</feature>
<evidence type="ECO:0000256" key="13">
    <source>
        <dbReference type="RuleBase" id="RU363047"/>
    </source>
</evidence>
<dbReference type="PRINTS" id="PR00245">
    <property type="entry name" value="OLFACTORYR"/>
</dbReference>
<dbReference type="OrthoDB" id="9902777at2759"/>
<evidence type="ECO:0000256" key="6">
    <source>
        <dbReference type="ARBA" id="ARBA00022725"/>
    </source>
</evidence>
<proteinExistence type="inferred from homology"/>
<evidence type="ECO:0000256" key="12">
    <source>
        <dbReference type="RuleBase" id="RU000688"/>
    </source>
</evidence>
<gene>
    <name evidence="16" type="primary">LOC109561021</name>
</gene>
<comment type="function">
    <text evidence="1">Putative odorant or sperm cell receptor.</text>
</comment>
<name>A0A6P5C0N4_BOSIN</name>
<dbReference type="Gene3D" id="1.20.1070.10">
    <property type="entry name" value="Rhodopsin 7-helix transmembrane proteins"/>
    <property type="match status" value="1"/>
</dbReference>
<feature type="transmembrane region" description="Helical" evidence="13">
    <location>
        <begin position="204"/>
        <end position="226"/>
    </location>
</feature>
<evidence type="ECO:0000313" key="15">
    <source>
        <dbReference type="Proteomes" id="UP001652663"/>
    </source>
</evidence>
<dbReference type="InterPro" id="IPR047132">
    <property type="entry name" value="Olfact_rcpt_6C-like"/>
</dbReference>
<keyword evidence="3 13" id="KW-1003">Cell membrane</keyword>
<keyword evidence="7 13" id="KW-1133">Transmembrane helix</keyword>
<dbReference type="PROSITE" id="PS50262">
    <property type="entry name" value="G_PROTEIN_RECEP_F1_2"/>
    <property type="match status" value="1"/>
</dbReference>
<dbReference type="GeneID" id="109561021"/>
<evidence type="ECO:0000313" key="16">
    <source>
        <dbReference type="RefSeq" id="XP_019819010.2"/>
    </source>
</evidence>
<dbReference type="Pfam" id="PF13853">
    <property type="entry name" value="7tm_4"/>
    <property type="match status" value="1"/>
</dbReference>
<dbReference type="InterPro" id="IPR017452">
    <property type="entry name" value="GPCR_Rhodpsn_7TM"/>
</dbReference>
<keyword evidence="6 13" id="KW-0552">Olfaction</keyword>
<feature type="transmembrane region" description="Helical" evidence="13">
    <location>
        <begin position="60"/>
        <end position="82"/>
    </location>
</feature>
<keyword evidence="15" id="KW-1185">Reference proteome</keyword>
<comment type="subcellular location">
    <subcellularLocation>
        <location evidence="2 13">Cell membrane</location>
        <topology evidence="2 13">Multi-pass membrane protein</topology>
    </subcellularLocation>
</comment>
<feature type="transmembrane region" description="Helical" evidence="13">
    <location>
        <begin position="272"/>
        <end position="292"/>
    </location>
</feature>
<dbReference type="PANTHER" id="PTHR26454">
    <property type="entry name" value="OLFACTORY RECEPTOR"/>
    <property type="match status" value="1"/>
</dbReference>
<feature type="transmembrane region" description="Helical" evidence="13">
    <location>
        <begin position="141"/>
        <end position="162"/>
    </location>
</feature>
<dbReference type="InterPro" id="IPR000276">
    <property type="entry name" value="GPCR_Rhodpsn"/>
</dbReference>
<dbReference type="RefSeq" id="XP_019819010.2">
    <property type="nucleotide sequence ID" value="XM_019963451.2"/>
</dbReference>
<dbReference type="InterPro" id="IPR000725">
    <property type="entry name" value="Olfact_rcpt"/>
</dbReference>
<evidence type="ECO:0000259" key="14">
    <source>
        <dbReference type="PROSITE" id="PS50262"/>
    </source>
</evidence>
<keyword evidence="9 13" id="KW-0472">Membrane</keyword>
<feature type="domain" description="G-protein coupled receptors family 1 profile" evidence="14">
    <location>
        <begin position="41"/>
        <end position="290"/>
    </location>
</feature>
<dbReference type="Proteomes" id="UP001652663">
    <property type="component" value="Chromosome 7"/>
</dbReference>
<accession>A0A6P5C0N4</accession>
<dbReference type="KEGG" id="biu:109561021"/>
<organism evidence="15 16">
    <name type="scientific">Bos indicus</name>
    <name type="common">Zebu</name>
    <dbReference type="NCBI Taxonomy" id="9915"/>
    <lineage>
        <taxon>Eukaryota</taxon>
        <taxon>Metazoa</taxon>
        <taxon>Chordata</taxon>
        <taxon>Craniata</taxon>
        <taxon>Vertebrata</taxon>
        <taxon>Euteleostomi</taxon>
        <taxon>Mammalia</taxon>
        <taxon>Eutheria</taxon>
        <taxon>Laurasiatheria</taxon>
        <taxon>Artiodactyla</taxon>
        <taxon>Ruminantia</taxon>
        <taxon>Pecora</taxon>
        <taxon>Bovidae</taxon>
        <taxon>Bovinae</taxon>
        <taxon>Bos</taxon>
    </lineage>
</organism>
<dbReference type="CDD" id="cd15912">
    <property type="entry name" value="7tmA_OR6C-like"/>
    <property type="match status" value="1"/>
</dbReference>
<dbReference type="GO" id="GO:0005886">
    <property type="term" value="C:plasma membrane"/>
    <property type="evidence" value="ECO:0007669"/>
    <property type="project" value="UniProtKB-SubCell"/>
</dbReference>
<comment type="similarity">
    <text evidence="12">Belongs to the G-protein coupled receptor 1 family.</text>
</comment>
<dbReference type="SUPFAM" id="SSF81321">
    <property type="entry name" value="Family A G protein-coupled receptor-like"/>
    <property type="match status" value="1"/>
</dbReference>
<dbReference type="GO" id="GO:0004930">
    <property type="term" value="F:G protein-coupled receptor activity"/>
    <property type="evidence" value="ECO:0007669"/>
    <property type="project" value="UniProtKB-KW"/>
</dbReference>
<keyword evidence="10 12" id="KW-0675">Receptor</keyword>
<evidence type="ECO:0000256" key="8">
    <source>
        <dbReference type="ARBA" id="ARBA00023040"/>
    </source>
</evidence>
<evidence type="ECO:0000256" key="11">
    <source>
        <dbReference type="ARBA" id="ARBA00023224"/>
    </source>
</evidence>
<dbReference type="PANTHER" id="PTHR26454:SF1">
    <property type="entry name" value="OLFACTORY RECEPTOR"/>
    <property type="match status" value="1"/>
</dbReference>
<keyword evidence="4 13" id="KW-0716">Sensory transduction</keyword>
<evidence type="ECO:0000256" key="1">
    <source>
        <dbReference type="ARBA" id="ARBA00003929"/>
    </source>
</evidence>
<dbReference type="PROSITE" id="PS00237">
    <property type="entry name" value="G_PROTEIN_RECEP_F1_1"/>
    <property type="match status" value="1"/>
</dbReference>
<evidence type="ECO:0000256" key="10">
    <source>
        <dbReference type="ARBA" id="ARBA00023170"/>
    </source>
</evidence>